<evidence type="ECO:0000313" key="1">
    <source>
        <dbReference type="EMBL" id="KAI4315513.1"/>
    </source>
</evidence>
<accession>A0ACB9LWM9</accession>
<dbReference type="Proteomes" id="UP000828941">
    <property type="component" value="Chromosome 11"/>
</dbReference>
<name>A0ACB9LWM9_BAUVA</name>
<proteinExistence type="predicted"/>
<evidence type="ECO:0000313" key="2">
    <source>
        <dbReference type="Proteomes" id="UP000828941"/>
    </source>
</evidence>
<keyword evidence="2" id="KW-1185">Reference proteome</keyword>
<protein>
    <submittedName>
        <fullName evidence="1">Uncharacterized protein</fullName>
    </submittedName>
</protein>
<sequence length="205" mass="22013">MASEDAVEKTSDSAVSAIVNLADETKLAIEGVMAPCNTLLSISKSLAAGGIAGEHQFVDIFEIVCVHGNVNEVTNIGEIEGSAAEEAQLAPLLRLEVGAFAGIIAMSATNPVERLRGRLSFQVFLSKGLKFYSNFGLFGFAFECIIKGGQGYLIELFALIVNSYPVAETFSLISFAEECGWWVGQMLLHVLLVMRRAKHLLSLPA</sequence>
<reference evidence="1 2" key="1">
    <citation type="journal article" date="2022" name="DNA Res.">
        <title>Chromosomal-level genome assembly of the orchid tree Bauhinia variegata (Leguminosae; Cercidoideae) supports the allotetraploid origin hypothesis of Bauhinia.</title>
        <authorList>
            <person name="Zhong Y."/>
            <person name="Chen Y."/>
            <person name="Zheng D."/>
            <person name="Pang J."/>
            <person name="Liu Y."/>
            <person name="Luo S."/>
            <person name="Meng S."/>
            <person name="Qian L."/>
            <person name="Wei D."/>
            <person name="Dai S."/>
            <person name="Zhou R."/>
        </authorList>
    </citation>
    <scope>NUCLEOTIDE SEQUENCE [LARGE SCALE GENOMIC DNA]</scope>
    <source>
        <strain evidence="1">BV-YZ2020</strain>
    </source>
</reference>
<gene>
    <name evidence="1" type="ORF">L6164_028312</name>
</gene>
<organism evidence="1 2">
    <name type="scientific">Bauhinia variegata</name>
    <name type="common">Purple orchid tree</name>
    <name type="synonym">Phanera variegata</name>
    <dbReference type="NCBI Taxonomy" id="167791"/>
    <lineage>
        <taxon>Eukaryota</taxon>
        <taxon>Viridiplantae</taxon>
        <taxon>Streptophyta</taxon>
        <taxon>Embryophyta</taxon>
        <taxon>Tracheophyta</taxon>
        <taxon>Spermatophyta</taxon>
        <taxon>Magnoliopsida</taxon>
        <taxon>eudicotyledons</taxon>
        <taxon>Gunneridae</taxon>
        <taxon>Pentapetalae</taxon>
        <taxon>rosids</taxon>
        <taxon>fabids</taxon>
        <taxon>Fabales</taxon>
        <taxon>Fabaceae</taxon>
        <taxon>Cercidoideae</taxon>
        <taxon>Cercideae</taxon>
        <taxon>Bauhiniinae</taxon>
        <taxon>Bauhinia</taxon>
    </lineage>
</organism>
<comment type="caution">
    <text evidence="1">The sequence shown here is derived from an EMBL/GenBank/DDBJ whole genome shotgun (WGS) entry which is preliminary data.</text>
</comment>
<dbReference type="EMBL" id="CM039436">
    <property type="protein sequence ID" value="KAI4315513.1"/>
    <property type="molecule type" value="Genomic_DNA"/>
</dbReference>